<gene>
    <name evidence="6" type="ORF">HK23_07240</name>
</gene>
<comment type="caution">
    <text evidence="6">The sequence shown here is derived from an EMBL/GenBank/DDBJ whole genome shotgun (WGS) entry which is preliminary data.</text>
</comment>
<dbReference type="EMBL" id="JOPG01000023">
    <property type="protein sequence ID" value="OUJ04936.1"/>
    <property type="molecule type" value="Genomic_DNA"/>
</dbReference>
<name>A0A1Y3G9Y9_9PROT</name>
<evidence type="ECO:0000259" key="5">
    <source>
        <dbReference type="Pfam" id="PF07733"/>
    </source>
</evidence>
<dbReference type="Pfam" id="PF07733">
    <property type="entry name" value="DNA_pol3_alpha"/>
    <property type="match status" value="1"/>
</dbReference>
<evidence type="ECO:0000256" key="1">
    <source>
        <dbReference type="ARBA" id="ARBA00022490"/>
    </source>
</evidence>
<dbReference type="PANTHER" id="PTHR32294:SF4">
    <property type="entry name" value="ERROR-PRONE DNA POLYMERASE"/>
    <property type="match status" value="1"/>
</dbReference>
<feature type="domain" description="Bacterial DNA polymerase III alpha subunit NTPase" evidence="5">
    <location>
        <begin position="30"/>
        <end position="112"/>
    </location>
</feature>
<dbReference type="Proteomes" id="UP000242683">
    <property type="component" value="Unassembled WGS sequence"/>
</dbReference>
<evidence type="ECO:0000313" key="6">
    <source>
        <dbReference type="EMBL" id="OUJ04936.1"/>
    </source>
</evidence>
<sequence>MKISALPGSVLSENQHPDEVSVPGQTPQQALETLTWEAAARTYPEGGPDEVRKSLNHELGLIGRMEYAPYFLTVNSIVRYARSQDILCQGRGPATNSAVCYVLGITAIDPARSIQNSYIFACG</sequence>
<keyword evidence="2" id="KW-0227">DNA damage</keyword>
<dbReference type="GO" id="GO:0006281">
    <property type="term" value="P:DNA repair"/>
    <property type="evidence" value="ECO:0007669"/>
    <property type="project" value="UniProtKB-KW"/>
</dbReference>
<dbReference type="InterPro" id="IPR011708">
    <property type="entry name" value="DNA_pol3_alpha_NTPase_dom"/>
</dbReference>
<accession>A0A1Y3G9Y9</accession>
<keyword evidence="3" id="KW-0234">DNA repair</keyword>
<evidence type="ECO:0000313" key="7">
    <source>
        <dbReference type="Proteomes" id="UP000242683"/>
    </source>
</evidence>
<reference evidence="7" key="1">
    <citation type="submission" date="2014-06" db="EMBL/GenBank/DDBJ databases">
        <authorList>
            <person name="Winans N.J."/>
            <person name="Newell P.D."/>
            <person name="Douglas A.E."/>
        </authorList>
    </citation>
    <scope>NUCLEOTIDE SEQUENCE [LARGE SCALE GENOMIC DNA]</scope>
    <source>
        <strain evidence="7">DsW_057</strain>
    </source>
</reference>
<dbReference type="GO" id="GO:0008408">
    <property type="term" value="F:3'-5' exonuclease activity"/>
    <property type="evidence" value="ECO:0007669"/>
    <property type="project" value="InterPro"/>
</dbReference>
<evidence type="ECO:0000256" key="2">
    <source>
        <dbReference type="ARBA" id="ARBA00022763"/>
    </source>
</evidence>
<proteinExistence type="predicted"/>
<organism evidence="6 7">
    <name type="scientific">Acetobacter malorum</name>
    <dbReference type="NCBI Taxonomy" id="178901"/>
    <lineage>
        <taxon>Bacteria</taxon>
        <taxon>Pseudomonadati</taxon>
        <taxon>Pseudomonadota</taxon>
        <taxon>Alphaproteobacteria</taxon>
        <taxon>Acetobacterales</taxon>
        <taxon>Acetobacteraceae</taxon>
        <taxon>Acetobacter</taxon>
    </lineage>
</organism>
<evidence type="ECO:0000256" key="4">
    <source>
        <dbReference type="SAM" id="MobiDB-lite"/>
    </source>
</evidence>
<keyword evidence="1" id="KW-0963">Cytoplasm</keyword>
<dbReference type="GO" id="GO:0006260">
    <property type="term" value="P:DNA replication"/>
    <property type="evidence" value="ECO:0007669"/>
    <property type="project" value="InterPro"/>
</dbReference>
<protein>
    <recommendedName>
        <fullName evidence="5">Bacterial DNA polymerase III alpha subunit NTPase domain-containing protein</fullName>
    </recommendedName>
</protein>
<feature type="region of interest" description="Disordered" evidence="4">
    <location>
        <begin position="1"/>
        <end position="25"/>
    </location>
</feature>
<evidence type="ECO:0000256" key="3">
    <source>
        <dbReference type="ARBA" id="ARBA00023204"/>
    </source>
</evidence>
<dbReference type="InterPro" id="IPR004805">
    <property type="entry name" value="DnaE2/DnaE/PolC"/>
</dbReference>
<dbReference type="PANTHER" id="PTHR32294">
    <property type="entry name" value="DNA POLYMERASE III SUBUNIT ALPHA"/>
    <property type="match status" value="1"/>
</dbReference>
<dbReference type="AlphaFoldDB" id="A0A1Y3G9Y9"/>